<dbReference type="RefSeq" id="WP_311182663.1">
    <property type="nucleotide sequence ID" value="NZ_CP115543.1"/>
</dbReference>
<evidence type="ECO:0000313" key="3">
    <source>
        <dbReference type="Proteomes" id="UP001305421"/>
    </source>
</evidence>
<dbReference type="SUPFAM" id="SSF55729">
    <property type="entry name" value="Acyl-CoA N-acyltransferases (Nat)"/>
    <property type="match status" value="1"/>
</dbReference>
<organism evidence="2 3">
    <name type="scientific">Stenotrophomonas aracearum</name>
    <dbReference type="NCBI Taxonomy" id="3003272"/>
    <lineage>
        <taxon>Bacteria</taxon>
        <taxon>Pseudomonadati</taxon>
        <taxon>Pseudomonadota</taxon>
        <taxon>Gammaproteobacteria</taxon>
        <taxon>Lysobacterales</taxon>
        <taxon>Lysobacteraceae</taxon>
        <taxon>Stenotrophomonas</taxon>
    </lineage>
</organism>
<accession>A0ABY9YAW5</accession>
<dbReference type="InterPro" id="IPR000182">
    <property type="entry name" value="GNAT_dom"/>
</dbReference>
<sequence>MPDRAPQLHGPGFVLRPWRSDDLDALLRHANDEAVSRGLRDRFPFPYTREDGEAFLGGRVLSPGTLNLAIEIDGAACGSIGAQPGVAERAHTAELGYWLGQAYWGQGWMSRVVALFAPWVMDELRLFRLQAEVLDFNEGSARVLLANGFSEEGCARAAVYKRGQLHDLRRFALVRDHLS</sequence>
<dbReference type="EMBL" id="CP115543">
    <property type="protein sequence ID" value="WNH47980.1"/>
    <property type="molecule type" value="Genomic_DNA"/>
</dbReference>
<proteinExistence type="predicted"/>
<dbReference type="InterPro" id="IPR016181">
    <property type="entry name" value="Acyl_CoA_acyltransferase"/>
</dbReference>
<dbReference type="Pfam" id="PF13302">
    <property type="entry name" value="Acetyltransf_3"/>
    <property type="match status" value="1"/>
</dbReference>
<protein>
    <submittedName>
        <fullName evidence="2">GNAT family protein</fullName>
    </submittedName>
</protein>
<feature type="domain" description="N-acetyltransferase" evidence="1">
    <location>
        <begin position="13"/>
        <end position="175"/>
    </location>
</feature>
<reference evidence="2 3" key="1">
    <citation type="submission" date="2022-12" db="EMBL/GenBank/DDBJ databases">
        <title>Two new species, Stenotrophomonas aracearum and Stenotrophomonas oahuensis, isolated from Anthurium (Araceae family) in Hawaii.</title>
        <authorList>
            <person name="Chunag S.C."/>
            <person name="Dobhal S."/>
            <person name="Alvarez A."/>
            <person name="Arif M."/>
        </authorList>
    </citation>
    <scope>NUCLEOTIDE SEQUENCE [LARGE SCALE GENOMIC DNA]</scope>
    <source>
        <strain evidence="2 3">A5588</strain>
    </source>
</reference>
<dbReference type="Proteomes" id="UP001305421">
    <property type="component" value="Chromosome"/>
</dbReference>
<gene>
    <name evidence="2" type="ORF">PDM28_15045</name>
</gene>
<keyword evidence="3" id="KW-1185">Reference proteome</keyword>
<evidence type="ECO:0000259" key="1">
    <source>
        <dbReference type="PROSITE" id="PS51186"/>
    </source>
</evidence>
<name>A0ABY9YAW5_9GAMM</name>
<dbReference type="Gene3D" id="3.40.630.30">
    <property type="match status" value="1"/>
</dbReference>
<dbReference type="PROSITE" id="PS51186">
    <property type="entry name" value="GNAT"/>
    <property type="match status" value="1"/>
</dbReference>
<dbReference type="PANTHER" id="PTHR43328:SF1">
    <property type="entry name" value="N-ACETYLTRANSFERASE DOMAIN-CONTAINING PROTEIN"/>
    <property type="match status" value="1"/>
</dbReference>
<dbReference type="PANTHER" id="PTHR43328">
    <property type="entry name" value="ACETYLTRANSFERASE-RELATED"/>
    <property type="match status" value="1"/>
</dbReference>
<evidence type="ECO:0000313" key="2">
    <source>
        <dbReference type="EMBL" id="WNH47980.1"/>
    </source>
</evidence>